<dbReference type="InterPro" id="IPR050738">
    <property type="entry name" value="Sulfatase"/>
</dbReference>
<evidence type="ECO:0000256" key="7">
    <source>
        <dbReference type="SAM" id="MobiDB-lite"/>
    </source>
</evidence>
<dbReference type="InterPro" id="IPR017850">
    <property type="entry name" value="Alkaline_phosphatase_core_sf"/>
</dbReference>
<feature type="domain" description="Sulfatase N-terminal" evidence="9">
    <location>
        <begin position="42"/>
        <end position="394"/>
    </location>
</feature>
<dbReference type="PROSITE" id="PS00149">
    <property type="entry name" value="SULFATASE_2"/>
    <property type="match status" value="1"/>
</dbReference>
<organism evidence="10 11">
    <name type="scientific">Coraliomargarita algicola</name>
    <dbReference type="NCBI Taxonomy" id="3092156"/>
    <lineage>
        <taxon>Bacteria</taxon>
        <taxon>Pseudomonadati</taxon>
        <taxon>Verrucomicrobiota</taxon>
        <taxon>Opitutia</taxon>
        <taxon>Puniceicoccales</taxon>
        <taxon>Coraliomargaritaceae</taxon>
        <taxon>Coraliomargarita</taxon>
    </lineage>
</organism>
<keyword evidence="11" id="KW-1185">Reference proteome</keyword>
<evidence type="ECO:0000256" key="2">
    <source>
        <dbReference type="ARBA" id="ARBA00008779"/>
    </source>
</evidence>
<evidence type="ECO:0000256" key="8">
    <source>
        <dbReference type="SAM" id="SignalP"/>
    </source>
</evidence>
<proteinExistence type="inferred from homology"/>
<dbReference type="Gene3D" id="3.40.720.10">
    <property type="entry name" value="Alkaline Phosphatase, subunit A"/>
    <property type="match status" value="1"/>
</dbReference>
<keyword evidence="3" id="KW-0479">Metal-binding</keyword>
<evidence type="ECO:0000313" key="11">
    <source>
        <dbReference type="Proteomes" id="UP001324993"/>
    </source>
</evidence>
<evidence type="ECO:0000259" key="9">
    <source>
        <dbReference type="Pfam" id="PF00884"/>
    </source>
</evidence>
<keyword evidence="6" id="KW-0106">Calcium</keyword>
<protein>
    <submittedName>
        <fullName evidence="10">Sulfatase</fullName>
    </submittedName>
</protein>
<reference evidence="10 11" key="1">
    <citation type="submission" date="2023-11" db="EMBL/GenBank/DDBJ databases">
        <title>Coraliomargarita sp. nov., isolated from marine algae.</title>
        <authorList>
            <person name="Lee J.K."/>
            <person name="Baek J.H."/>
            <person name="Kim J.M."/>
            <person name="Choi D.G."/>
            <person name="Jeon C.O."/>
        </authorList>
    </citation>
    <scope>NUCLEOTIDE SEQUENCE [LARGE SCALE GENOMIC DNA]</scope>
    <source>
        <strain evidence="10 11">J2-16</strain>
    </source>
</reference>
<comment type="similarity">
    <text evidence="2">Belongs to the sulfatase family.</text>
</comment>
<dbReference type="PROSITE" id="PS00523">
    <property type="entry name" value="SULFATASE_1"/>
    <property type="match status" value="1"/>
</dbReference>
<accession>A0ABZ0RHL6</accession>
<evidence type="ECO:0000256" key="6">
    <source>
        <dbReference type="ARBA" id="ARBA00022837"/>
    </source>
</evidence>
<dbReference type="Proteomes" id="UP001324993">
    <property type="component" value="Chromosome"/>
</dbReference>
<dbReference type="PANTHER" id="PTHR42693">
    <property type="entry name" value="ARYLSULFATASE FAMILY MEMBER"/>
    <property type="match status" value="1"/>
</dbReference>
<dbReference type="RefSeq" id="WP_319832563.1">
    <property type="nucleotide sequence ID" value="NZ_CP138858.1"/>
</dbReference>
<comment type="cofactor">
    <cofactor evidence="1">
        <name>Ca(2+)</name>
        <dbReference type="ChEBI" id="CHEBI:29108"/>
    </cofactor>
</comment>
<evidence type="ECO:0000313" key="10">
    <source>
        <dbReference type="EMBL" id="WPJ95685.1"/>
    </source>
</evidence>
<dbReference type="EMBL" id="CP138858">
    <property type="protein sequence ID" value="WPJ95685.1"/>
    <property type="molecule type" value="Genomic_DNA"/>
</dbReference>
<feature type="region of interest" description="Disordered" evidence="7">
    <location>
        <begin position="622"/>
        <end position="642"/>
    </location>
</feature>
<feature type="signal peptide" evidence="8">
    <location>
        <begin position="1"/>
        <end position="34"/>
    </location>
</feature>
<dbReference type="InterPro" id="IPR024607">
    <property type="entry name" value="Sulfatase_CS"/>
</dbReference>
<feature type="chain" id="PRO_5047195884" evidence="8">
    <location>
        <begin position="35"/>
        <end position="642"/>
    </location>
</feature>
<name>A0ABZ0RHL6_9BACT</name>
<evidence type="ECO:0000256" key="4">
    <source>
        <dbReference type="ARBA" id="ARBA00022729"/>
    </source>
</evidence>
<keyword evidence="5" id="KW-0378">Hydrolase</keyword>
<gene>
    <name evidence="10" type="ORF">SH580_19895</name>
</gene>
<evidence type="ECO:0000256" key="3">
    <source>
        <dbReference type="ARBA" id="ARBA00022723"/>
    </source>
</evidence>
<dbReference type="Pfam" id="PF00884">
    <property type="entry name" value="Sulfatase"/>
    <property type="match status" value="1"/>
</dbReference>
<dbReference type="PANTHER" id="PTHR42693:SF42">
    <property type="entry name" value="ARYLSULFATASE G"/>
    <property type="match status" value="1"/>
</dbReference>
<evidence type="ECO:0000256" key="1">
    <source>
        <dbReference type="ARBA" id="ARBA00001913"/>
    </source>
</evidence>
<dbReference type="SUPFAM" id="SSF53649">
    <property type="entry name" value="Alkaline phosphatase-like"/>
    <property type="match status" value="1"/>
</dbReference>
<sequence length="642" mass="71989">MKLNSHTSLPFFRRIVRVSATMLVASLCSTVVSADDGRPEKPNVLLLLADDLGWQDVKCYDIDEPSPFETPNIDALAKKGVLFWQGYSPAPSCAPSRGGIMTGAHPARTQFTHVVGGTPPAPYHKTAHRMMPPWYSGRMATNYVALPQALKDNGYTTGHSGKWHLAMKHFSYPQPEDIGFDWSRSNAGTTAIMKPHRLTGFATNDPKDPYRLDENGFATHELSEDALTFVRENKDKPFFLFYATKLVHAPIHTRSERLLKKYVEKLGVELPKNPQEWKGEGQTNPFYAAMVEELDYYAGQMFDYLETTEDPRWPGHMLSENTYIIFTSDNGGMENMPGEVITDNYPLDRGKISAMEGGTRVPLIIVGPGIDAGVQTDVMANGLDFFPTILSWTGTQKPAGNQFDGSDLSELLATDPTDPQLVKQEDGHVRDTLFWHFPNSQALESTIRIGDYKLVRNYDHLNPRNDALELYQLYKTENGKQTRVDIEESNNLALKMPEKAEAMNQMLTEKLEAMDASYPYFNPHFSDALPNKEKVPTVLSHKRNGNVVEYHYQENGAKLVRAQLMYTFNGGDSDEEWFRMPADVLPGNRVAATLPKGTTHYLINLIDANNFLVSYPDVKKSTRGNNLPSKVAPSVPENISKK</sequence>
<dbReference type="CDD" id="cd16144">
    <property type="entry name" value="ARS_like"/>
    <property type="match status" value="1"/>
</dbReference>
<keyword evidence="4 8" id="KW-0732">Signal</keyword>
<dbReference type="InterPro" id="IPR000917">
    <property type="entry name" value="Sulfatase_N"/>
</dbReference>
<evidence type="ECO:0000256" key="5">
    <source>
        <dbReference type="ARBA" id="ARBA00022801"/>
    </source>
</evidence>